<dbReference type="InterPro" id="IPR016166">
    <property type="entry name" value="FAD-bd_PCMH"/>
</dbReference>
<feature type="domain" description="FAD-binding PCMH-type" evidence="5">
    <location>
        <begin position="46"/>
        <end position="219"/>
    </location>
</feature>
<dbReference type="Gene3D" id="3.40.462.20">
    <property type="match status" value="1"/>
</dbReference>
<dbReference type="SUPFAM" id="SSF56176">
    <property type="entry name" value="FAD-binding/transporter-associated domain-like"/>
    <property type="match status" value="1"/>
</dbReference>
<keyword evidence="7" id="KW-1185">Reference proteome</keyword>
<evidence type="ECO:0000256" key="3">
    <source>
        <dbReference type="ARBA" id="ARBA00022827"/>
    </source>
</evidence>
<dbReference type="Gene3D" id="3.30.43.10">
    <property type="entry name" value="Uridine Diphospho-n-acetylenolpyruvylglucosamine Reductase, domain 2"/>
    <property type="match status" value="1"/>
</dbReference>
<evidence type="ECO:0000313" key="7">
    <source>
        <dbReference type="Proteomes" id="UP000028524"/>
    </source>
</evidence>
<dbReference type="Gene3D" id="3.30.465.10">
    <property type="match status" value="1"/>
</dbReference>
<accession>A0A084QX15</accession>
<dbReference type="InterPro" id="IPR006093">
    <property type="entry name" value="Oxy_OxRdtase_FAD_BS"/>
</dbReference>
<dbReference type="InterPro" id="IPR050416">
    <property type="entry name" value="FAD-linked_Oxidoreductase"/>
</dbReference>
<dbReference type="GO" id="GO:0016491">
    <property type="term" value="F:oxidoreductase activity"/>
    <property type="evidence" value="ECO:0007669"/>
    <property type="project" value="UniProtKB-KW"/>
</dbReference>
<dbReference type="InterPro" id="IPR012951">
    <property type="entry name" value="BBE"/>
</dbReference>
<dbReference type="PROSITE" id="PS51387">
    <property type="entry name" value="FAD_PCMH"/>
    <property type="match status" value="1"/>
</dbReference>
<dbReference type="EMBL" id="KL659845">
    <property type="protein sequence ID" value="KFA68500.1"/>
    <property type="molecule type" value="Genomic_DNA"/>
</dbReference>
<proteinExistence type="inferred from homology"/>
<keyword evidence="2" id="KW-0285">Flavoprotein</keyword>
<dbReference type="AlphaFoldDB" id="A0A084QX15"/>
<evidence type="ECO:0000256" key="2">
    <source>
        <dbReference type="ARBA" id="ARBA00022630"/>
    </source>
</evidence>
<dbReference type="Pfam" id="PF08031">
    <property type="entry name" value="BBE"/>
    <property type="match status" value="1"/>
</dbReference>
<name>A0A084QX15_STAC4</name>
<evidence type="ECO:0000313" key="6">
    <source>
        <dbReference type="EMBL" id="KFA68500.1"/>
    </source>
</evidence>
<evidence type="ECO:0000256" key="4">
    <source>
        <dbReference type="ARBA" id="ARBA00023002"/>
    </source>
</evidence>
<organism evidence="6 7">
    <name type="scientific">Stachybotrys chlorohalonatus (strain IBT 40285)</name>
    <dbReference type="NCBI Taxonomy" id="1283841"/>
    <lineage>
        <taxon>Eukaryota</taxon>
        <taxon>Fungi</taxon>
        <taxon>Dikarya</taxon>
        <taxon>Ascomycota</taxon>
        <taxon>Pezizomycotina</taxon>
        <taxon>Sordariomycetes</taxon>
        <taxon>Hypocreomycetidae</taxon>
        <taxon>Hypocreales</taxon>
        <taxon>Stachybotryaceae</taxon>
        <taxon>Stachybotrys</taxon>
    </lineage>
</organism>
<dbReference type="GO" id="GO:0071949">
    <property type="term" value="F:FAD binding"/>
    <property type="evidence" value="ECO:0007669"/>
    <property type="project" value="InterPro"/>
</dbReference>
<keyword evidence="3" id="KW-0274">FAD</keyword>
<dbReference type="OrthoDB" id="5126127at2759"/>
<gene>
    <name evidence="6" type="ORF">S40285_05398</name>
</gene>
<sequence length="487" mass="52956">MSAERLNLNTLRCKALTLLLGVCKVFYPGTPGYEAQLESYFTPQAMAVQPACFVRPKSVDDVAVTIRALGLSAQDGSVAIRSGGHTWFAASNSAPGGITIDLRALRSFDVSRDMSSISVGPGVTWDTIYNRLDPLGVSVAGGRVAGVGVGGLTLGGGISYFGPREGWTANQVLSYQVVLADGSVVEANERQNADLFWGLRGGSNNFGVVTRVTLRTFRQTDPLWSSTTLNFIDQVENQASVYSRLMAAENYDVYASYLTGWAHVPEMGMNIALNQLVYTKSFTGDAPAYYRPITDMPSIPNPAASTVLANMSTHAQNSVALQPPRVNRYMTATMTFIPTEEMILEAYDAFSASVALVQGIAGVSWAVNMEPIPPQMYTRHGADKNALGFDGQTKTMACFLISPAWSHAADDVRIYAAARSLIADIEQRAKRLGVYDPYIYLNYAAPWQKVIEGYGSENVRRLQTLRTRVDPKGFFTRKVLGGFKIPV</sequence>
<dbReference type="Proteomes" id="UP000028524">
    <property type="component" value="Unassembled WGS sequence"/>
</dbReference>
<dbReference type="InterPro" id="IPR016167">
    <property type="entry name" value="FAD-bd_PCMH_sub1"/>
</dbReference>
<dbReference type="HOGENOM" id="CLU_018354_1_2_1"/>
<protein>
    <recommendedName>
        <fullName evidence="5">FAD-binding PCMH-type domain-containing protein</fullName>
    </recommendedName>
</protein>
<dbReference type="InterPro" id="IPR006094">
    <property type="entry name" value="Oxid_FAD_bind_N"/>
</dbReference>
<reference evidence="6 7" key="1">
    <citation type="journal article" date="2014" name="BMC Genomics">
        <title>Comparative genome sequencing reveals chemotype-specific gene clusters in the toxigenic black mold Stachybotrys.</title>
        <authorList>
            <person name="Semeiks J."/>
            <person name="Borek D."/>
            <person name="Otwinowski Z."/>
            <person name="Grishin N.V."/>
        </authorList>
    </citation>
    <scope>NUCLEOTIDE SEQUENCE [LARGE SCALE GENOMIC DNA]</scope>
    <source>
        <strain evidence="6 7">IBT 40285</strain>
    </source>
</reference>
<dbReference type="PANTHER" id="PTHR42973">
    <property type="entry name" value="BINDING OXIDOREDUCTASE, PUTATIVE (AFU_ORTHOLOGUE AFUA_1G17690)-RELATED"/>
    <property type="match status" value="1"/>
</dbReference>
<comment type="similarity">
    <text evidence="1">Belongs to the oxygen-dependent FAD-linked oxidoreductase family.</text>
</comment>
<dbReference type="PANTHER" id="PTHR42973:SF22">
    <property type="entry name" value="FAD-BINDING PCMH-TYPE DOMAIN-CONTAINING PROTEIN-RELATED"/>
    <property type="match status" value="1"/>
</dbReference>
<evidence type="ECO:0000259" key="5">
    <source>
        <dbReference type="PROSITE" id="PS51387"/>
    </source>
</evidence>
<dbReference type="InterPro" id="IPR036318">
    <property type="entry name" value="FAD-bd_PCMH-like_sf"/>
</dbReference>
<dbReference type="STRING" id="1283841.A0A084QX15"/>
<dbReference type="PROSITE" id="PS00862">
    <property type="entry name" value="OX2_COVAL_FAD"/>
    <property type="match status" value="1"/>
</dbReference>
<dbReference type="InParanoid" id="A0A084QX15"/>
<dbReference type="Pfam" id="PF01565">
    <property type="entry name" value="FAD_binding_4"/>
    <property type="match status" value="1"/>
</dbReference>
<dbReference type="InterPro" id="IPR016169">
    <property type="entry name" value="FAD-bd_PCMH_sub2"/>
</dbReference>
<evidence type="ECO:0000256" key="1">
    <source>
        <dbReference type="ARBA" id="ARBA00005466"/>
    </source>
</evidence>
<dbReference type="OMA" id="NRANATC"/>
<keyword evidence="4" id="KW-0560">Oxidoreductase</keyword>